<proteinExistence type="predicted"/>
<dbReference type="AlphaFoldDB" id="A0A0D0AYD7"/>
<gene>
    <name evidence="1" type="ORF">CY34DRAFT_753095</name>
</gene>
<reference evidence="2" key="2">
    <citation type="submission" date="2015-01" db="EMBL/GenBank/DDBJ databases">
        <title>Evolutionary Origins and Diversification of the Mycorrhizal Mutualists.</title>
        <authorList>
            <consortium name="DOE Joint Genome Institute"/>
            <consortium name="Mycorrhizal Genomics Consortium"/>
            <person name="Kohler A."/>
            <person name="Kuo A."/>
            <person name="Nagy L.G."/>
            <person name="Floudas D."/>
            <person name="Copeland A."/>
            <person name="Barry K.W."/>
            <person name="Cichocki N."/>
            <person name="Veneault-Fourrey C."/>
            <person name="LaButti K."/>
            <person name="Lindquist E.A."/>
            <person name="Lipzen A."/>
            <person name="Lundell T."/>
            <person name="Morin E."/>
            <person name="Murat C."/>
            <person name="Riley R."/>
            <person name="Ohm R."/>
            <person name="Sun H."/>
            <person name="Tunlid A."/>
            <person name="Henrissat B."/>
            <person name="Grigoriev I.V."/>
            <person name="Hibbett D.S."/>
            <person name="Martin F."/>
        </authorList>
    </citation>
    <scope>NUCLEOTIDE SEQUENCE [LARGE SCALE GENOMIC DNA]</scope>
    <source>
        <strain evidence="2">UH-Slu-Lm8-n1</strain>
    </source>
</reference>
<dbReference type="InParanoid" id="A0A0D0AYD7"/>
<sequence length="62" mass="7062">MRVHILVSITSRFKLDLCLLDDYMISFKTHLDLCVTAARTPRHRVGNQLPASLTTGTFLVFK</sequence>
<accession>A0A0D0AYD7</accession>
<name>A0A0D0AYD7_9AGAM</name>
<dbReference type="EMBL" id="KN835229">
    <property type="protein sequence ID" value="KIK42804.1"/>
    <property type="molecule type" value="Genomic_DNA"/>
</dbReference>
<protein>
    <submittedName>
        <fullName evidence="1">Unplaced genomic scaffold CY34scaffold_98, whole genome shotgun sequence</fullName>
    </submittedName>
</protein>
<dbReference type="Proteomes" id="UP000054485">
    <property type="component" value="Unassembled WGS sequence"/>
</dbReference>
<evidence type="ECO:0000313" key="1">
    <source>
        <dbReference type="EMBL" id="KIK42804.1"/>
    </source>
</evidence>
<reference evidence="1 2" key="1">
    <citation type="submission" date="2014-04" db="EMBL/GenBank/DDBJ databases">
        <authorList>
            <consortium name="DOE Joint Genome Institute"/>
            <person name="Kuo A."/>
            <person name="Ruytinx J."/>
            <person name="Rineau F."/>
            <person name="Colpaert J."/>
            <person name="Kohler A."/>
            <person name="Nagy L.G."/>
            <person name="Floudas D."/>
            <person name="Copeland A."/>
            <person name="Barry K.W."/>
            <person name="Cichocki N."/>
            <person name="Veneault-Fourrey C."/>
            <person name="LaButti K."/>
            <person name="Lindquist E.A."/>
            <person name="Lipzen A."/>
            <person name="Lundell T."/>
            <person name="Morin E."/>
            <person name="Murat C."/>
            <person name="Sun H."/>
            <person name="Tunlid A."/>
            <person name="Henrissat B."/>
            <person name="Grigoriev I.V."/>
            <person name="Hibbett D.S."/>
            <person name="Martin F."/>
            <person name="Nordberg H.P."/>
            <person name="Cantor M.N."/>
            <person name="Hua S.X."/>
        </authorList>
    </citation>
    <scope>NUCLEOTIDE SEQUENCE [LARGE SCALE GENOMIC DNA]</scope>
    <source>
        <strain evidence="1 2">UH-Slu-Lm8-n1</strain>
    </source>
</reference>
<keyword evidence="2" id="KW-1185">Reference proteome</keyword>
<organism evidence="1 2">
    <name type="scientific">Suillus luteus UH-Slu-Lm8-n1</name>
    <dbReference type="NCBI Taxonomy" id="930992"/>
    <lineage>
        <taxon>Eukaryota</taxon>
        <taxon>Fungi</taxon>
        <taxon>Dikarya</taxon>
        <taxon>Basidiomycota</taxon>
        <taxon>Agaricomycotina</taxon>
        <taxon>Agaricomycetes</taxon>
        <taxon>Agaricomycetidae</taxon>
        <taxon>Boletales</taxon>
        <taxon>Suillineae</taxon>
        <taxon>Suillaceae</taxon>
        <taxon>Suillus</taxon>
    </lineage>
</organism>
<evidence type="ECO:0000313" key="2">
    <source>
        <dbReference type="Proteomes" id="UP000054485"/>
    </source>
</evidence>
<dbReference type="HOGENOM" id="CLU_2905702_0_0_1"/>